<dbReference type="InterPro" id="IPR052929">
    <property type="entry name" value="RNase_H-like_EbsB-rel"/>
</dbReference>
<name>A0AAV6IPI8_9ERIC</name>
<feature type="domain" description="RNase H type-1" evidence="1">
    <location>
        <begin position="87"/>
        <end position="189"/>
    </location>
</feature>
<sequence>MKVRSFIWKCLHNIVPLNVNLFQRKMPVYRMCPKCGNEPESVDHMLFHCEQAVRVWLLSAFRFRPEEMQIARFEEVWNNLGHVIKVNVDGAFDKAKGRGGVGVVLRDDKGEVLQMYSIPIHWAHSAEMVEALEFKLAVEEMQRCEGSAFVLEGDAQRVIRMLQQKNQCSANLEVIISDVLVLLRRFSACFF</sequence>
<protein>
    <submittedName>
        <fullName evidence="3">Uncharacterized protein</fullName>
    </submittedName>
</protein>
<dbReference type="Pfam" id="PF13456">
    <property type="entry name" value="RVT_3"/>
    <property type="match status" value="1"/>
</dbReference>
<organism evidence="3 4">
    <name type="scientific">Rhododendron griersonianum</name>
    <dbReference type="NCBI Taxonomy" id="479676"/>
    <lineage>
        <taxon>Eukaryota</taxon>
        <taxon>Viridiplantae</taxon>
        <taxon>Streptophyta</taxon>
        <taxon>Embryophyta</taxon>
        <taxon>Tracheophyta</taxon>
        <taxon>Spermatophyta</taxon>
        <taxon>Magnoliopsida</taxon>
        <taxon>eudicotyledons</taxon>
        <taxon>Gunneridae</taxon>
        <taxon>Pentapetalae</taxon>
        <taxon>asterids</taxon>
        <taxon>Ericales</taxon>
        <taxon>Ericaceae</taxon>
        <taxon>Ericoideae</taxon>
        <taxon>Rhodoreae</taxon>
        <taxon>Rhododendron</taxon>
    </lineage>
</organism>
<dbReference type="SUPFAM" id="SSF53098">
    <property type="entry name" value="Ribonuclease H-like"/>
    <property type="match status" value="1"/>
</dbReference>
<dbReference type="Gene3D" id="3.30.420.10">
    <property type="entry name" value="Ribonuclease H-like superfamily/Ribonuclease H"/>
    <property type="match status" value="1"/>
</dbReference>
<dbReference type="Proteomes" id="UP000823749">
    <property type="component" value="Chromosome 9"/>
</dbReference>
<dbReference type="PANTHER" id="PTHR47074:SF48">
    <property type="entry name" value="POLYNUCLEOTIDYL TRANSFERASE, RIBONUCLEASE H-LIKE SUPERFAMILY PROTEIN"/>
    <property type="match status" value="1"/>
</dbReference>
<dbReference type="PANTHER" id="PTHR47074">
    <property type="entry name" value="BNAC02G40300D PROTEIN"/>
    <property type="match status" value="1"/>
</dbReference>
<keyword evidence="4" id="KW-1185">Reference proteome</keyword>
<evidence type="ECO:0000313" key="4">
    <source>
        <dbReference type="Proteomes" id="UP000823749"/>
    </source>
</evidence>
<dbReference type="CDD" id="cd06222">
    <property type="entry name" value="RNase_H_like"/>
    <property type="match status" value="1"/>
</dbReference>
<evidence type="ECO:0000259" key="2">
    <source>
        <dbReference type="Pfam" id="PF13966"/>
    </source>
</evidence>
<dbReference type="GO" id="GO:0003676">
    <property type="term" value="F:nucleic acid binding"/>
    <property type="evidence" value="ECO:0007669"/>
    <property type="project" value="InterPro"/>
</dbReference>
<proteinExistence type="predicted"/>
<dbReference type="EMBL" id="JACTNZ010000009">
    <property type="protein sequence ID" value="KAG5530541.1"/>
    <property type="molecule type" value="Genomic_DNA"/>
</dbReference>
<accession>A0AAV6IPI8</accession>
<dbReference type="AlphaFoldDB" id="A0AAV6IPI8"/>
<dbReference type="InterPro" id="IPR012337">
    <property type="entry name" value="RNaseH-like_sf"/>
</dbReference>
<dbReference type="InterPro" id="IPR002156">
    <property type="entry name" value="RNaseH_domain"/>
</dbReference>
<evidence type="ECO:0000313" key="3">
    <source>
        <dbReference type="EMBL" id="KAG5530541.1"/>
    </source>
</evidence>
<dbReference type="InterPro" id="IPR036397">
    <property type="entry name" value="RNaseH_sf"/>
</dbReference>
<reference evidence="3" key="1">
    <citation type="submission" date="2020-08" db="EMBL/GenBank/DDBJ databases">
        <title>Plant Genome Project.</title>
        <authorList>
            <person name="Zhang R.-G."/>
        </authorList>
    </citation>
    <scope>NUCLEOTIDE SEQUENCE</scope>
    <source>
        <strain evidence="3">WSP0</strain>
        <tissue evidence="3">Leaf</tissue>
    </source>
</reference>
<evidence type="ECO:0000259" key="1">
    <source>
        <dbReference type="Pfam" id="PF13456"/>
    </source>
</evidence>
<feature type="domain" description="Reverse transcriptase zinc-binding" evidence="2">
    <location>
        <begin position="2"/>
        <end position="56"/>
    </location>
</feature>
<gene>
    <name evidence="3" type="ORF">RHGRI_025480</name>
</gene>
<dbReference type="InterPro" id="IPR044730">
    <property type="entry name" value="RNase_H-like_dom_plant"/>
</dbReference>
<comment type="caution">
    <text evidence="3">The sequence shown here is derived from an EMBL/GenBank/DDBJ whole genome shotgun (WGS) entry which is preliminary data.</text>
</comment>
<dbReference type="Pfam" id="PF13966">
    <property type="entry name" value="zf-RVT"/>
    <property type="match status" value="1"/>
</dbReference>
<dbReference type="GO" id="GO:0004523">
    <property type="term" value="F:RNA-DNA hybrid ribonuclease activity"/>
    <property type="evidence" value="ECO:0007669"/>
    <property type="project" value="InterPro"/>
</dbReference>
<dbReference type="InterPro" id="IPR026960">
    <property type="entry name" value="RVT-Znf"/>
</dbReference>